<keyword evidence="2" id="KW-1185">Reference proteome</keyword>
<dbReference type="Proteomes" id="UP000235145">
    <property type="component" value="Unassembled WGS sequence"/>
</dbReference>
<name>A0A9R1UFW4_LACSA</name>
<dbReference type="AlphaFoldDB" id="A0A9R1UFW4"/>
<sequence>MFDFYKNKISGLSHILGCEVAYFPFNIHRKLSMWKSKSLSFGGRLTLVKLMLGSIHLFHFSLFKAHGGCEEINKINWVQRKVILASKDQGGLGVGSLKSINISLIFQVDLLDGSSLWCQVIVGIHNLLKKLISNRSQKSLPGVWCNIAMVIHEIDRLYIYASKIITCKVGSGTNCWISV</sequence>
<protein>
    <submittedName>
        <fullName evidence="1">Uncharacterized protein</fullName>
    </submittedName>
</protein>
<gene>
    <name evidence="1" type="ORF">LSAT_V11C900458420</name>
</gene>
<organism evidence="1 2">
    <name type="scientific">Lactuca sativa</name>
    <name type="common">Garden lettuce</name>
    <dbReference type="NCBI Taxonomy" id="4236"/>
    <lineage>
        <taxon>Eukaryota</taxon>
        <taxon>Viridiplantae</taxon>
        <taxon>Streptophyta</taxon>
        <taxon>Embryophyta</taxon>
        <taxon>Tracheophyta</taxon>
        <taxon>Spermatophyta</taxon>
        <taxon>Magnoliopsida</taxon>
        <taxon>eudicotyledons</taxon>
        <taxon>Gunneridae</taxon>
        <taxon>Pentapetalae</taxon>
        <taxon>asterids</taxon>
        <taxon>campanulids</taxon>
        <taxon>Asterales</taxon>
        <taxon>Asteraceae</taxon>
        <taxon>Cichorioideae</taxon>
        <taxon>Cichorieae</taxon>
        <taxon>Lactucinae</taxon>
        <taxon>Lactuca</taxon>
    </lineage>
</organism>
<evidence type="ECO:0000313" key="1">
    <source>
        <dbReference type="EMBL" id="KAJ0186248.1"/>
    </source>
</evidence>
<dbReference type="EMBL" id="NBSK02000009">
    <property type="protein sequence ID" value="KAJ0186248.1"/>
    <property type="molecule type" value="Genomic_DNA"/>
</dbReference>
<evidence type="ECO:0000313" key="2">
    <source>
        <dbReference type="Proteomes" id="UP000235145"/>
    </source>
</evidence>
<reference evidence="1 2" key="1">
    <citation type="journal article" date="2017" name="Nat. Commun.">
        <title>Genome assembly with in vitro proximity ligation data and whole-genome triplication in lettuce.</title>
        <authorList>
            <person name="Reyes-Chin-Wo S."/>
            <person name="Wang Z."/>
            <person name="Yang X."/>
            <person name="Kozik A."/>
            <person name="Arikit S."/>
            <person name="Song C."/>
            <person name="Xia L."/>
            <person name="Froenicke L."/>
            <person name="Lavelle D.O."/>
            <person name="Truco M.J."/>
            <person name="Xia R."/>
            <person name="Zhu S."/>
            <person name="Xu C."/>
            <person name="Xu H."/>
            <person name="Xu X."/>
            <person name="Cox K."/>
            <person name="Korf I."/>
            <person name="Meyers B.C."/>
            <person name="Michelmore R.W."/>
        </authorList>
    </citation>
    <scope>NUCLEOTIDE SEQUENCE [LARGE SCALE GENOMIC DNA]</scope>
    <source>
        <strain evidence="2">cv. Salinas</strain>
        <tissue evidence="1">Seedlings</tissue>
    </source>
</reference>
<dbReference type="PANTHER" id="PTHR33116:SF77">
    <property type="entry name" value="RNA-DIRECTED DNA POLYMERASE"/>
    <property type="match status" value="1"/>
</dbReference>
<dbReference type="PANTHER" id="PTHR33116">
    <property type="entry name" value="REVERSE TRANSCRIPTASE ZINC-BINDING DOMAIN-CONTAINING PROTEIN-RELATED-RELATED"/>
    <property type="match status" value="1"/>
</dbReference>
<comment type="caution">
    <text evidence="1">The sequence shown here is derived from an EMBL/GenBank/DDBJ whole genome shotgun (WGS) entry which is preliminary data.</text>
</comment>
<proteinExistence type="predicted"/>
<accession>A0A9R1UFW4</accession>